<evidence type="ECO:0000256" key="3">
    <source>
        <dbReference type="ARBA" id="ARBA00023163"/>
    </source>
</evidence>
<dbReference type="RefSeq" id="WP_153510314.1">
    <property type="nucleotide sequence ID" value="NZ_CP045652.1"/>
</dbReference>
<evidence type="ECO:0000256" key="1">
    <source>
        <dbReference type="ARBA" id="ARBA00023015"/>
    </source>
</evidence>
<dbReference type="KEGG" id="sphe:GFH32_06270"/>
<keyword evidence="6" id="KW-1185">Reference proteome</keyword>
<sequence>MKLNDDDFEVFLERLSYNDFEAYINVFPFKSVHANKLVNSNVILKSTLFILVLNGSGVIDVNFRQYELKAQDIVLLSFGHFFKIKALSEDFTALALYVSKDYVDQMFSADMMYKRVKYGVQMFSNPVINLSKPSVIRLKSRITFIKGLLNDTSHSYQNEMVLNALRIYFLDLSHLLETSNKMVNRKPSNDEIYLKKFLELLVLHYKEQHLVEFYASKINITGHHLTLIIKRLCGETVSEFIFQLIFAEAKIMLKSPKMTIHQIADELHFSDQSAFGKFFKRRSGVSPKEFRNL</sequence>
<dbReference type="SMART" id="SM00342">
    <property type="entry name" value="HTH_ARAC"/>
    <property type="match status" value="1"/>
</dbReference>
<dbReference type="GO" id="GO:0043565">
    <property type="term" value="F:sequence-specific DNA binding"/>
    <property type="evidence" value="ECO:0007669"/>
    <property type="project" value="InterPro"/>
</dbReference>
<gene>
    <name evidence="5" type="ORF">GFH32_06270</name>
</gene>
<dbReference type="PROSITE" id="PS01124">
    <property type="entry name" value="HTH_ARAC_FAMILY_2"/>
    <property type="match status" value="1"/>
</dbReference>
<keyword evidence="2" id="KW-0238">DNA-binding</keyword>
<feature type="domain" description="HTH araC/xylS-type" evidence="4">
    <location>
        <begin position="195"/>
        <end position="293"/>
    </location>
</feature>
<dbReference type="Pfam" id="PF12833">
    <property type="entry name" value="HTH_18"/>
    <property type="match status" value="1"/>
</dbReference>
<proteinExistence type="predicted"/>
<evidence type="ECO:0000313" key="5">
    <source>
        <dbReference type="EMBL" id="QGA25945.1"/>
    </source>
</evidence>
<dbReference type="AlphaFoldDB" id="A0A5Q0Q7A1"/>
<keyword evidence="3" id="KW-0804">Transcription</keyword>
<accession>A0A5Q0Q7A1</accession>
<protein>
    <submittedName>
        <fullName evidence="5">Helix-turn-helix domain-containing protein</fullName>
    </submittedName>
</protein>
<evidence type="ECO:0000259" key="4">
    <source>
        <dbReference type="PROSITE" id="PS01124"/>
    </source>
</evidence>
<dbReference type="PANTHER" id="PTHR43280">
    <property type="entry name" value="ARAC-FAMILY TRANSCRIPTIONAL REGULATOR"/>
    <property type="match status" value="1"/>
</dbReference>
<dbReference type="InterPro" id="IPR009057">
    <property type="entry name" value="Homeodomain-like_sf"/>
</dbReference>
<name>A0A5Q0Q7A1_9SPHI</name>
<evidence type="ECO:0000256" key="2">
    <source>
        <dbReference type="ARBA" id="ARBA00023125"/>
    </source>
</evidence>
<dbReference type="EMBL" id="CP045652">
    <property type="protein sequence ID" value="QGA25945.1"/>
    <property type="molecule type" value="Genomic_DNA"/>
</dbReference>
<dbReference type="Proteomes" id="UP000326921">
    <property type="component" value="Chromosome"/>
</dbReference>
<dbReference type="SUPFAM" id="SSF46689">
    <property type="entry name" value="Homeodomain-like"/>
    <property type="match status" value="1"/>
</dbReference>
<reference evidence="5 6" key="1">
    <citation type="submission" date="2019-10" db="EMBL/GenBank/DDBJ databases">
        <authorList>
            <person name="Dong K."/>
        </authorList>
    </citation>
    <scope>NUCLEOTIDE SEQUENCE [LARGE SCALE GENOMIC DNA]</scope>
    <source>
        <strain evidence="6">dk4302</strain>
    </source>
</reference>
<organism evidence="5 6">
    <name type="scientific">Sphingobacterium zhuxiongii</name>
    <dbReference type="NCBI Taxonomy" id="2662364"/>
    <lineage>
        <taxon>Bacteria</taxon>
        <taxon>Pseudomonadati</taxon>
        <taxon>Bacteroidota</taxon>
        <taxon>Sphingobacteriia</taxon>
        <taxon>Sphingobacteriales</taxon>
        <taxon>Sphingobacteriaceae</taxon>
        <taxon>Sphingobacterium</taxon>
    </lineage>
</organism>
<dbReference type="PANTHER" id="PTHR43280:SF32">
    <property type="entry name" value="TRANSCRIPTIONAL REGULATORY PROTEIN"/>
    <property type="match status" value="1"/>
</dbReference>
<dbReference type="Gene3D" id="1.10.10.60">
    <property type="entry name" value="Homeodomain-like"/>
    <property type="match status" value="1"/>
</dbReference>
<keyword evidence="1" id="KW-0805">Transcription regulation</keyword>
<evidence type="ECO:0000313" key="6">
    <source>
        <dbReference type="Proteomes" id="UP000326921"/>
    </source>
</evidence>
<dbReference type="GO" id="GO:0003700">
    <property type="term" value="F:DNA-binding transcription factor activity"/>
    <property type="evidence" value="ECO:0007669"/>
    <property type="project" value="InterPro"/>
</dbReference>
<dbReference type="InterPro" id="IPR018060">
    <property type="entry name" value="HTH_AraC"/>
</dbReference>